<accession>A0A4Y1ZDP9</accession>
<organism evidence="1 2">
    <name type="scientific">Sporolactobacillus inulinus</name>
    <dbReference type="NCBI Taxonomy" id="2078"/>
    <lineage>
        <taxon>Bacteria</taxon>
        <taxon>Bacillati</taxon>
        <taxon>Bacillota</taxon>
        <taxon>Bacilli</taxon>
        <taxon>Bacillales</taxon>
        <taxon>Sporolactobacillaceae</taxon>
        <taxon>Sporolactobacillus</taxon>
    </lineage>
</organism>
<reference evidence="1 2" key="1">
    <citation type="submission" date="2017-11" db="EMBL/GenBank/DDBJ databases">
        <title>Draft Genome Sequence of Sporolactobacillus inulinus NBRC 111894 Isolated from Koso, a Japanese Sugar-Vegetable Fermented Beverage.</title>
        <authorList>
            <person name="Chiou T.Y."/>
            <person name="Oshima K."/>
            <person name="Suda W."/>
            <person name="Hattori M."/>
            <person name="Takahashi T."/>
        </authorList>
    </citation>
    <scope>NUCLEOTIDE SEQUENCE [LARGE SCALE GENOMIC DNA]</scope>
    <source>
        <strain evidence="1 2">NBRC111894</strain>
    </source>
</reference>
<dbReference type="AlphaFoldDB" id="A0A4Y1ZDP9"/>
<gene>
    <name evidence="1" type="ORF">NBRC111894_2713</name>
</gene>
<dbReference type="GO" id="GO:0019546">
    <property type="term" value="P:L-arginine deiminase pathway"/>
    <property type="evidence" value="ECO:0007669"/>
    <property type="project" value="TreeGrafter"/>
</dbReference>
<proteinExistence type="predicted"/>
<evidence type="ECO:0000313" key="2">
    <source>
        <dbReference type="Proteomes" id="UP000319716"/>
    </source>
</evidence>
<sequence length="343" mass="38416">MNSMILNRIGGLGMTTLHKFLDENMVKRSFEEASLLEKYWNCDWGNPNAYGKVRKVFVHRPGNEIHELNKARFEPEAGARILRDDKGNILSYCLSEDPLDLAKMQEQHDRMTEVLKNEGVDVIPLIEDDELLTNNLFARDVGMVIPGGLILARFALKFRYGETRRTLKTAAQIGMPVLASIQGQGFVEGGSFMVFDRKTAIVGRSIRVNQAGIDQLRAILSWQGMELIVVDLPSSMIHLDEVFNMVDKDKALVDPTNLPHWFLQELQQRGVKLIYTDPFDPPMTTNLLCLEPGKVLFTSLGVRTIEALEKAGVTVIAIPVDELNKMGGGIHCSSLVLQRDPVD</sequence>
<name>A0A4Y1ZDP9_9BACL</name>
<protein>
    <submittedName>
        <fullName evidence="1">NG,NG-dimethylarginine dimethylaminohydrolase 1</fullName>
        <ecNumber evidence="1">3.5.3.18</ecNumber>
    </submittedName>
</protein>
<dbReference type="PANTHER" id="PTHR47271:SF2">
    <property type="entry name" value="ARGININE DEIMINASE"/>
    <property type="match status" value="1"/>
</dbReference>
<comment type="caution">
    <text evidence="1">The sequence shown here is derived from an EMBL/GenBank/DDBJ whole genome shotgun (WGS) entry which is preliminary data.</text>
</comment>
<dbReference type="GO" id="GO:0016403">
    <property type="term" value="F:dimethylargininase activity"/>
    <property type="evidence" value="ECO:0007669"/>
    <property type="project" value="UniProtKB-EC"/>
</dbReference>
<dbReference type="Proteomes" id="UP000319716">
    <property type="component" value="Unassembled WGS sequence"/>
</dbReference>
<dbReference type="GO" id="GO:0016990">
    <property type="term" value="F:arginine deiminase activity"/>
    <property type="evidence" value="ECO:0007669"/>
    <property type="project" value="TreeGrafter"/>
</dbReference>
<keyword evidence="1" id="KW-0378">Hydrolase</keyword>
<dbReference type="EC" id="3.5.3.18" evidence="1"/>
<dbReference type="EMBL" id="BEXB01000022">
    <property type="protein sequence ID" value="GAY77159.1"/>
    <property type="molecule type" value="Genomic_DNA"/>
</dbReference>
<evidence type="ECO:0000313" key="1">
    <source>
        <dbReference type="EMBL" id="GAY77159.1"/>
    </source>
</evidence>
<dbReference type="SUPFAM" id="SSF55909">
    <property type="entry name" value="Pentein"/>
    <property type="match status" value="1"/>
</dbReference>
<dbReference type="Gene3D" id="3.75.10.10">
    <property type="entry name" value="L-arginine/glycine Amidinotransferase, Chain A"/>
    <property type="match status" value="1"/>
</dbReference>
<dbReference type="PANTHER" id="PTHR47271">
    <property type="entry name" value="ARGININE DEIMINASE"/>
    <property type="match status" value="1"/>
</dbReference>
<dbReference type="Pfam" id="PF19420">
    <property type="entry name" value="DDAH_eukar"/>
    <property type="match status" value="1"/>
</dbReference>